<keyword evidence="2" id="KW-1185">Reference proteome</keyword>
<organism evidence="1 2">
    <name type="scientific">Alligator mississippiensis</name>
    <name type="common">American alligator</name>
    <dbReference type="NCBI Taxonomy" id="8496"/>
    <lineage>
        <taxon>Eukaryota</taxon>
        <taxon>Metazoa</taxon>
        <taxon>Chordata</taxon>
        <taxon>Craniata</taxon>
        <taxon>Vertebrata</taxon>
        <taxon>Euteleostomi</taxon>
        <taxon>Archelosauria</taxon>
        <taxon>Archosauria</taxon>
        <taxon>Crocodylia</taxon>
        <taxon>Alligatoridae</taxon>
        <taxon>Alligatorinae</taxon>
        <taxon>Alligator</taxon>
    </lineage>
</organism>
<protein>
    <submittedName>
        <fullName evidence="1">Uncharacterized protein</fullName>
    </submittedName>
</protein>
<evidence type="ECO:0000313" key="1">
    <source>
        <dbReference type="EMBL" id="KYO32502.1"/>
    </source>
</evidence>
<accession>A0A151N6P1</accession>
<evidence type="ECO:0000313" key="2">
    <source>
        <dbReference type="Proteomes" id="UP000050525"/>
    </source>
</evidence>
<dbReference type="AlphaFoldDB" id="A0A151N6P1"/>
<sequence>MFRKGLEGKVHGDAQEAWGRREEATTWLSQLERGELQQHDWLKSVETSQEPVEDRGPPQKLLQSGFMDSYVCFTDTGQGS</sequence>
<gene>
    <name evidence="1" type="ORF">Y1Q_0020432</name>
</gene>
<proteinExistence type="predicted"/>
<comment type="caution">
    <text evidence="1">The sequence shown here is derived from an EMBL/GenBank/DDBJ whole genome shotgun (WGS) entry which is preliminary data.</text>
</comment>
<reference evidence="1 2" key="1">
    <citation type="journal article" date="2012" name="Genome Biol.">
        <title>Sequencing three crocodilian genomes to illuminate the evolution of archosaurs and amniotes.</title>
        <authorList>
            <person name="St John J.A."/>
            <person name="Braun E.L."/>
            <person name="Isberg S.R."/>
            <person name="Miles L.G."/>
            <person name="Chong A.Y."/>
            <person name="Gongora J."/>
            <person name="Dalzell P."/>
            <person name="Moran C."/>
            <person name="Bed'hom B."/>
            <person name="Abzhanov A."/>
            <person name="Burgess S.C."/>
            <person name="Cooksey A.M."/>
            <person name="Castoe T.A."/>
            <person name="Crawford N.G."/>
            <person name="Densmore L.D."/>
            <person name="Drew J.C."/>
            <person name="Edwards S.V."/>
            <person name="Faircloth B.C."/>
            <person name="Fujita M.K."/>
            <person name="Greenwold M.J."/>
            <person name="Hoffmann F.G."/>
            <person name="Howard J.M."/>
            <person name="Iguchi T."/>
            <person name="Janes D.E."/>
            <person name="Khan S.Y."/>
            <person name="Kohno S."/>
            <person name="de Koning A.J."/>
            <person name="Lance S.L."/>
            <person name="McCarthy F.M."/>
            <person name="McCormack J.E."/>
            <person name="Merchant M.E."/>
            <person name="Peterson D.G."/>
            <person name="Pollock D.D."/>
            <person name="Pourmand N."/>
            <person name="Raney B.J."/>
            <person name="Roessler K.A."/>
            <person name="Sanford J.R."/>
            <person name="Sawyer R.H."/>
            <person name="Schmidt C.J."/>
            <person name="Triplett E.W."/>
            <person name="Tuberville T.D."/>
            <person name="Venegas-Anaya M."/>
            <person name="Howard J.T."/>
            <person name="Jarvis E.D."/>
            <person name="Guillette L.J.Jr."/>
            <person name="Glenn T.C."/>
            <person name="Green R.E."/>
            <person name="Ray D.A."/>
        </authorList>
    </citation>
    <scope>NUCLEOTIDE SEQUENCE [LARGE SCALE GENOMIC DNA]</scope>
    <source>
        <strain evidence="1">KSC_2009_1</strain>
    </source>
</reference>
<name>A0A151N6P1_ALLMI</name>
<dbReference type="Proteomes" id="UP000050525">
    <property type="component" value="Unassembled WGS sequence"/>
</dbReference>
<dbReference type="EMBL" id="AKHW03003917">
    <property type="protein sequence ID" value="KYO32502.1"/>
    <property type="molecule type" value="Genomic_DNA"/>
</dbReference>